<dbReference type="SMART" id="SM00294">
    <property type="entry name" value="4.1m"/>
    <property type="match status" value="1"/>
</dbReference>
<dbReference type="InterPro" id="IPR003585">
    <property type="entry name" value="Neurexin-like"/>
</dbReference>
<dbReference type="Gene3D" id="2.60.120.200">
    <property type="match status" value="4"/>
</dbReference>
<dbReference type="Gene3D" id="2.60.120.260">
    <property type="entry name" value="Galactose-binding domain-like"/>
    <property type="match status" value="1"/>
</dbReference>
<evidence type="ECO:0000256" key="15">
    <source>
        <dbReference type="ARBA" id="ARBA00033443"/>
    </source>
</evidence>
<dbReference type="Gene3D" id="2.10.25.10">
    <property type="entry name" value="Laminin"/>
    <property type="match status" value="2"/>
</dbReference>
<dbReference type="SUPFAM" id="SSF49899">
    <property type="entry name" value="Concanavalin A-like lectins/glucanases"/>
    <property type="match status" value="4"/>
</dbReference>
<name>A0A164Z6T0_9CRUS</name>
<keyword evidence="7" id="KW-0808">Transferase</keyword>
<evidence type="ECO:0000259" key="22">
    <source>
        <dbReference type="PROSITE" id="PS50025"/>
    </source>
</evidence>
<evidence type="ECO:0000256" key="3">
    <source>
        <dbReference type="ARBA" id="ARBA00006195"/>
    </source>
</evidence>
<accession>A0A164Z6T0</accession>
<feature type="domain" description="EGF-like" evidence="23">
    <location>
        <begin position="782"/>
        <end position="819"/>
    </location>
</feature>
<dbReference type="InterPro" id="IPR008278">
    <property type="entry name" value="4-PPantetheinyl_Trfase_dom"/>
</dbReference>
<dbReference type="EMBL" id="LRGB01000781">
    <property type="protein sequence ID" value="KZS16007.1"/>
    <property type="molecule type" value="Genomic_DNA"/>
</dbReference>
<dbReference type="Pfam" id="PF00754">
    <property type="entry name" value="F5_F8_type_C"/>
    <property type="match status" value="1"/>
</dbReference>
<feature type="domain" description="Laminin G" evidence="22">
    <location>
        <begin position="431"/>
        <end position="608"/>
    </location>
</feature>
<dbReference type="GO" id="GO:0000287">
    <property type="term" value="F:magnesium ion binding"/>
    <property type="evidence" value="ECO:0007669"/>
    <property type="project" value="InterPro"/>
</dbReference>
<dbReference type="PANTHER" id="PTHR15036">
    <property type="entry name" value="PIKACHURIN-LIKE PROTEIN"/>
    <property type="match status" value="1"/>
</dbReference>
<evidence type="ECO:0000256" key="11">
    <source>
        <dbReference type="ARBA" id="ARBA00022989"/>
    </source>
</evidence>
<evidence type="ECO:0000256" key="1">
    <source>
        <dbReference type="ARBA" id="ARBA00004282"/>
    </source>
</evidence>
<sequence length="1525" mass="172275">MRAFIFIVSFCSFCYADVCIYPLINEQTKMTATSSMPGRGAENARLLGRMSQSEVRWAVNIAKWRPCGVEWARALSHIQEKEQERICRFTFKRDAKASLVGQLMLHKLIRETLQIPNEEVQFERTEKGKPFLPTLALPYQFNVSHQGAYTVVAASSSTELLGVDIMRIDDERFEEETKLQDFFYTMRRQFTYREWKNIRHGSRKEQLKNFYRHWCLKESYVKAVGVGIGMNLLSLNFNVSEPISGIVTSTSLGIDGKLEESWRFEEQLLDEEHCVCVALKSAKSAPQPFQLIQLKDLYLPNCHELPNHDKMTRLGGSAWTAKNQDFSQYLTLDLGDIMNVTGVATQGRPSPKEFVMEYGISYGSNGLDYAEYREIDGSTKMFKANTDGDGIRRNRFETPIIAQYIRINPTRWSDRIAMRVELYGCPYVADVLYFNGTALLQRNLENDPITSRRDSIQLRFRTNRADGVLLYSRGSQGDILALQLVNNRMLLNVDLGSGLLTSLSVGSLLDDNLWHDVRILRNRREIIFTVDRVMIREKVKGDYAQLDLNHNLYIGGVPNIQEGLVVTQNFTGCIENMYLNYTNVIQAVKDYRHEDYYKYQRVQALSSCPQEPIVPITFLTANSYAKLPGYEGVSSLNLSLDFRTFEENGLLAYHRFTSPGFVKLFIETGKIKVEIAAENVPKVTLDNFGTDLLNDGRWHKVIMTLATNSLVLSVDGRPMKTVRLMAFRTGSSYLIGGGVPSTSGFIGCMRQINVDGHYKSPLNWKDEEFCCKGEIVFDACQMIDRCNPNPCEHRGVCKQTSEEFYCDCSGTGYAGAVCHMSANPVSCESFRQSGANASPVDINIDVDGSGPLRAFPVTCEFFSDGRTYTYVGHKNDQTTVVNGFEAPGSFVQDIAYNADVDQMEILMNRSYTCRQRLRYDCRRSRLLNTPSPETQEFRPFSWWMSRQNQRMDYWAGALPGSRKCECGIRGSCVDRTKWCNCDAALETWTADEGEILDKEYLPVRQLRFGDTGTPLDDKEGKYTLGPLLCEGDVLYDNVVTFRVADATIDFPTFDMGHSGDLTFEFKTTVQNAVLIHSKGPSDFVKVSISGGDTLQFEYQAGSGARTVTVETSNKLSDNQWHSVSIERNRKEARMIVDGALKSQIREPPGPIRAMLLTSPLVVGATVDYRDGFVGCMRGLMVNGRHLDMRAAALAGLYGIGIGCTGKCDSNPCLNNGTCHEKYDSYVCDCRFTSFKGPICADEIGVNMQSNYMIQYDFAGSYKSTLSEKIRVGFTTTDPKGILMGLYSDISKEYLTLQVSNSGHLRLVFDFGFERREIIFEDQNFATGQFHDVRIRREESGTRVVMEVDSYEPRSITYKINPSADAQFNNIQHLYLGRNKTMAEGFIGCISRVEFDDIYPLKWLFQQNPPPNIKKEPSSISEDFCGIEPVTNAPDVRETRPPPIVDEDKLQEFYPPAHSAILGGILAVLFIALVCMAILIGRYMSRHKGDYVTQEDKGAEYAPDQHFAVMHAATGHQVQQKKEIFI</sequence>
<evidence type="ECO:0000256" key="18">
    <source>
        <dbReference type="PROSITE-ProRule" id="PRU00076"/>
    </source>
</evidence>
<evidence type="ECO:0000256" key="9">
    <source>
        <dbReference type="ARBA" id="ARBA00022729"/>
    </source>
</evidence>
<dbReference type="InterPro" id="IPR001791">
    <property type="entry name" value="Laminin_G"/>
</dbReference>
<evidence type="ECO:0000256" key="13">
    <source>
        <dbReference type="ARBA" id="ARBA00023157"/>
    </source>
</evidence>
<dbReference type="Pfam" id="PF02210">
    <property type="entry name" value="Laminin_G_2"/>
    <property type="match status" value="4"/>
</dbReference>
<feature type="domain" description="EGF-like" evidence="23">
    <location>
        <begin position="1204"/>
        <end position="1240"/>
    </location>
</feature>
<dbReference type="CDD" id="cd00057">
    <property type="entry name" value="FA58C"/>
    <property type="match status" value="1"/>
</dbReference>
<dbReference type="InterPro" id="IPR000742">
    <property type="entry name" value="EGF"/>
</dbReference>
<evidence type="ECO:0000313" key="24">
    <source>
        <dbReference type="EMBL" id="KZS16007.1"/>
    </source>
</evidence>
<dbReference type="InterPro" id="IPR008979">
    <property type="entry name" value="Galactose-bd-like_sf"/>
</dbReference>
<dbReference type="GO" id="GO:0070161">
    <property type="term" value="C:anchoring junction"/>
    <property type="evidence" value="ECO:0007669"/>
    <property type="project" value="UniProtKB-SubCell"/>
</dbReference>
<evidence type="ECO:0000256" key="8">
    <source>
        <dbReference type="ARBA" id="ARBA00022692"/>
    </source>
</evidence>
<dbReference type="SUPFAM" id="SSF49785">
    <property type="entry name" value="Galactose-binding domain-like"/>
    <property type="match status" value="1"/>
</dbReference>
<dbReference type="InterPro" id="IPR000421">
    <property type="entry name" value="FA58C"/>
</dbReference>
<protein>
    <recommendedName>
        <fullName evidence="5">L-aminoadipate-semialdehyde dehydrogenase-phosphopantetheinyl transferase</fullName>
    </recommendedName>
    <alternativeName>
        <fullName evidence="14">4'-phosphopantetheinyl transferase</fullName>
    </alternativeName>
    <alternativeName>
        <fullName evidence="15">Alpha-aminoadipic semialdehyde dehydrogenase-phosphopantetheinyl transferase</fullName>
    </alternativeName>
</protein>
<dbReference type="PROSITE" id="PS01286">
    <property type="entry name" value="FA58C_2"/>
    <property type="match status" value="1"/>
</dbReference>
<evidence type="ECO:0000256" key="14">
    <source>
        <dbReference type="ARBA" id="ARBA00030484"/>
    </source>
</evidence>
<feature type="chain" id="PRO_5007854785" description="L-aminoadipate-semialdehyde dehydrogenase-phosphopantetheinyl transferase" evidence="20">
    <location>
        <begin position="17"/>
        <end position="1525"/>
    </location>
</feature>
<evidence type="ECO:0000256" key="6">
    <source>
        <dbReference type="ARBA" id="ARBA00022536"/>
    </source>
</evidence>
<dbReference type="Proteomes" id="UP000076858">
    <property type="component" value="Unassembled WGS sequence"/>
</dbReference>
<dbReference type="SUPFAM" id="SSF56214">
    <property type="entry name" value="4'-phosphopantetheinyl transferase"/>
    <property type="match status" value="2"/>
</dbReference>
<keyword evidence="12 19" id="KW-0472">Membrane</keyword>
<evidence type="ECO:0000256" key="2">
    <source>
        <dbReference type="ARBA" id="ARBA00004479"/>
    </source>
</evidence>
<comment type="similarity">
    <text evidence="3">Belongs to the P-Pant transferase superfamily. AcpS family.</text>
</comment>
<comment type="catalytic activity">
    <reaction evidence="17">
        <text>apo-[ACP] + acetyl-CoA = acetyl-[ACP] + adenosine 3',5'-bisphosphate + H(+)</text>
        <dbReference type="Rhea" id="RHEA:46564"/>
        <dbReference type="Rhea" id="RHEA-COMP:9621"/>
        <dbReference type="Rhea" id="RHEA-COMP:9690"/>
        <dbReference type="ChEBI" id="CHEBI:15378"/>
        <dbReference type="ChEBI" id="CHEBI:29999"/>
        <dbReference type="ChEBI" id="CHEBI:57288"/>
        <dbReference type="ChEBI" id="CHEBI:58343"/>
        <dbReference type="ChEBI" id="CHEBI:78446"/>
    </reaction>
    <physiologicalReaction direction="left-to-right" evidence="17">
        <dbReference type="Rhea" id="RHEA:46565"/>
    </physiologicalReaction>
</comment>
<keyword evidence="9 20" id="KW-0732">Signal</keyword>
<dbReference type="FunFam" id="2.60.120.260:FF:000016">
    <property type="entry name" value="Contactin-associated protein-like 4 isoform 1"/>
    <property type="match status" value="1"/>
</dbReference>
<dbReference type="STRING" id="35525.A0A164Z6T0"/>
<dbReference type="Pfam" id="PF01648">
    <property type="entry name" value="ACPS"/>
    <property type="match status" value="1"/>
</dbReference>
<dbReference type="PROSITE" id="PS01285">
    <property type="entry name" value="FA58C_1"/>
    <property type="match status" value="1"/>
</dbReference>
<organism evidence="24 25">
    <name type="scientific">Daphnia magna</name>
    <dbReference type="NCBI Taxonomy" id="35525"/>
    <lineage>
        <taxon>Eukaryota</taxon>
        <taxon>Metazoa</taxon>
        <taxon>Ecdysozoa</taxon>
        <taxon>Arthropoda</taxon>
        <taxon>Crustacea</taxon>
        <taxon>Branchiopoda</taxon>
        <taxon>Diplostraca</taxon>
        <taxon>Cladocera</taxon>
        <taxon>Anomopoda</taxon>
        <taxon>Daphniidae</taxon>
        <taxon>Daphnia</taxon>
    </lineage>
</organism>
<feature type="signal peptide" evidence="20">
    <location>
        <begin position="1"/>
        <end position="16"/>
    </location>
</feature>
<reference evidence="24 25" key="1">
    <citation type="submission" date="2016-03" db="EMBL/GenBank/DDBJ databases">
        <title>EvidentialGene: Evidence-directed Construction of Genes on Genomes.</title>
        <authorList>
            <person name="Gilbert D.G."/>
            <person name="Choi J.-H."/>
            <person name="Mockaitis K."/>
            <person name="Colbourne J."/>
            <person name="Pfrender M."/>
        </authorList>
    </citation>
    <scope>NUCLEOTIDE SEQUENCE [LARGE SCALE GENOMIC DNA]</scope>
    <source>
        <strain evidence="24 25">Xinb3</strain>
        <tissue evidence="24">Complete organism</tissue>
    </source>
</reference>
<evidence type="ECO:0000256" key="19">
    <source>
        <dbReference type="SAM" id="Phobius"/>
    </source>
</evidence>
<dbReference type="Pfam" id="PF00008">
    <property type="entry name" value="EGF"/>
    <property type="match status" value="2"/>
</dbReference>
<evidence type="ECO:0000313" key="25">
    <source>
        <dbReference type="Proteomes" id="UP000076858"/>
    </source>
</evidence>
<comment type="catalytic activity">
    <reaction evidence="16">
        <text>apo-[ACP] + CoA = holo-[ACP] + adenosine 3',5'-bisphosphate + H(+)</text>
        <dbReference type="Rhea" id="RHEA:12068"/>
        <dbReference type="Rhea" id="RHEA-COMP:9685"/>
        <dbReference type="Rhea" id="RHEA-COMP:9690"/>
        <dbReference type="ChEBI" id="CHEBI:15378"/>
        <dbReference type="ChEBI" id="CHEBI:29999"/>
        <dbReference type="ChEBI" id="CHEBI:57287"/>
        <dbReference type="ChEBI" id="CHEBI:58343"/>
        <dbReference type="ChEBI" id="CHEBI:64479"/>
        <dbReference type="EC" id="2.7.8.7"/>
    </reaction>
    <physiologicalReaction direction="left-to-right" evidence="16">
        <dbReference type="Rhea" id="RHEA:12069"/>
    </physiologicalReaction>
</comment>
<dbReference type="InterPro" id="IPR013320">
    <property type="entry name" value="ConA-like_dom_sf"/>
</dbReference>
<evidence type="ECO:0000256" key="20">
    <source>
        <dbReference type="SAM" id="SignalP"/>
    </source>
</evidence>
<comment type="subcellular location">
    <subcellularLocation>
        <location evidence="1">Cell junction</location>
    </subcellularLocation>
    <subcellularLocation>
        <location evidence="2">Membrane</location>
        <topology evidence="2">Single-pass type I membrane protein</topology>
    </subcellularLocation>
</comment>
<dbReference type="InterPro" id="IPR037143">
    <property type="entry name" value="4-PPantetheinyl_Trfase_dom_sf"/>
</dbReference>
<dbReference type="CDD" id="cd00054">
    <property type="entry name" value="EGF_CA"/>
    <property type="match status" value="2"/>
</dbReference>
<feature type="domain" description="F5/8 type C" evidence="21">
    <location>
        <begin position="317"/>
        <end position="425"/>
    </location>
</feature>
<keyword evidence="11 19" id="KW-1133">Transmembrane helix</keyword>
<dbReference type="InterPro" id="IPR050372">
    <property type="entry name" value="Neurexin-related_CASP"/>
</dbReference>
<dbReference type="PROSITE" id="PS50025">
    <property type="entry name" value="LAM_G_DOMAIN"/>
    <property type="match status" value="4"/>
</dbReference>
<dbReference type="PROSITE" id="PS50026">
    <property type="entry name" value="EGF_3"/>
    <property type="match status" value="2"/>
</dbReference>
<evidence type="ECO:0000256" key="10">
    <source>
        <dbReference type="ARBA" id="ARBA00022949"/>
    </source>
</evidence>
<dbReference type="SMART" id="SM00181">
    <property type="entry name" value="EGF"/>
    <property type="match status" value="2"/>
</dbReference>
<gene>
    <name evidence="24" type="ORF">APZ42_018426</name>
</gene>
<feature type="domain" description="Laminin G" evidence="22">
    <location>
        <begin position="1037"/>
        <end position="1203"/>
    </location>
</feature>
<dbReference type="FunFam" id="3.90.470.20:FF:000003">
    <property type="entry name" value="L-aminoadipate-semialdehyde dehydrogenase-phosphopantetheinyl transferase"/>
    <property type="match status" value="1"/>
</dbReference>
<comment type="caution">
    <text evidence="18">Lacks conserved residue(s) required for the propagation of feature annotation.</text>
</comment>
<dbReference type="SMART" id="SM00282">
    <property type="entry name" value="LamG"/>
    <property type="match status" value="4"/>
</dbReference>
<dbReference type="SMART" id="SM00231">
    <property type="entry name" value="FA58C"/>
    <property type="match status" value="1"/>
</dbReference>
<evidence type="ECO:0000256" key="12">
    <source>
        <dbReference type="ARBA" id="ARBA00023136"/>
    </source>
</evidence>
<dbReference type="Gene3D" id="2.60.120.1000">
    <property type="match status" value="1"/>
</dbReference>
<evidence type="ECO:0000256" key="16">
    <source>
        <dbReference type="ARBA" id="ARBA00048641"/>
    </source>
</evidence>
<dbReference type="Gene3D" id="3.90.470.20">
    <property type="entry name" value="4'-phosphopantetheinyl transferase domain"/>
    <property type="match status" value="2"/>
</dbReference>
<keyword evidence="8 19" id="KW-0812">Transmembrane</keyword>
<dbReference type="Pfam" id="PF22624">
    <property type="entry name" value="AASDHPPT_N"/>
    <property type="match status" value="1"/>
</dbReference>
<dbReference type="InterPro" id="IPR055066">
    <property type="entry name" value="AASDHPPT_N"/>
</dbReference>
<comment type="caution">
    <text evidence="24">The sequence shown here is derived from an EMBL/GenBank/DDBJ whole genome shotgun (WGS) entry which is preliminary data.</text>
</comment>
<dbReference type="GO" id="GO:0008897">
    <property type="term" value="F:holo-[acyl-carrier-protein] synthase activity"/>
    <property type="evidence" value="ECO:0007669"/>
    <property type="project" value="UniProtKB-EC"/>
</dbReference>
<feature type="domain" description="Laminin G" evidence="22">
    <location>
        <begin position="1244"/>
        <end position="1424"/>
    </location>
</feature>
<evidence type="ECO:0000259" key="21">
    <source>
        <dbReference type="PROSITE" id="PS50022"/>
    </source>
</evidence>
<evidence type="ECO:0000256" key="4">
    <source>
        <dbReference type="ARBA" id="ARBA00010241"/>
    </source>
</evidence>
<dbReference type="PANTHER" id="PTHR15036:SF91">
    <property type="entry name" value="NEUREXIN-4"/>
    <property type="match status" value="1"/>
</dbReference>
<dbReference type="OrthoDB" id="26719at2759"/>
<keyword evidence="25" id="KW-1185">Reference proteome</keyword>
<keyword evidence="13" id="KW-1015">Disulfide bond</keyword>
<dbReference type="GO" id="GO:0016020">
    <property type="term" value="C:membrane"/>
    <property type="evidence" value="ECO:0007669"/>
    <property type="project" value="UniProtKB-SubCell"/>
</dbReference>
<evidence type="ECO:0000256" key="7">
    <source>
        <dbReference type="ARBA" id="ARBA00022679"/>
    </source>
</evidence>
<evidence type="ECO:0000259" key="23">
    <source>
        <dbReference type="PROSITE" id="PS50026"/>
    </source>
</evidence>
<dbReference type="CDD" id="cd00110">
    <property type="entry name" value="LamG"/>
    <property type="match status" value="4"/>
</dbReference>
<proteinExistence type="inferred from homology"/>
<comment type="similarity">
    <text evidence="4">Belongs to the neurexin family.</text>
</comment>
<feature type="domain" description="Laminin G" evidence="22">
    <location>
        <begin position="614"/>
        <end position="780"/>
    </location>
</feature>
<evidence type="ECO:0000256" key="17">
    <source>
        <dbReference type="ARBA" id="ARBA00048794"/>
    </source>
</evidence>
<keyword evidence="6 18" id="KW-0245">EGF-like domain</keyword>
<evidence type="ECO:0000256" key="5">
    <source>
        <dbReference type="ARBA" id="ARBA00016301"/>
    </source>
</evidence>
<feature type="transmembrane region" description="Helical" evidence="19">
    <location>
        <begin position="1459"/>
        <end position="1479"/>
    </location>
</feature>
<keyword evidence="10" id="KW-0965">Cell junction</keyword>
<dbReference type="PROSITE" id="PS50022">
    <property type="entry name" value="FA58C_3"/>
    <property type="match status" value="1"/>
</dbReference>